<dbReference type="EMBL" id="JABXXO010000014">
    <property type="protein sequence ID" value="KAF7760784.1"/>
    <property type="molecule type" value="Genomic_DNA"/>
</dbReference>
<protein>
    <submittedName>
        <fullName evidence="1">Uncharacterized protein</fullName>
    </submittedName>
</protein>
<gene>
    <name evidence="1" type="ORF">Agabi119p4_10193</name>
</gene>
<evidence type="ECO:0000313" key="1">
    <source>
        <dbReference type="EMBL" id="KAF7760784.1"/>
    </source>
</evidence>
<name>A0A8H7C136_AGABI</name>
<dbReference type="Proteomes" id="UP000629468">
    <property type="component" value="Unassembled WGS sequence"/>
</dbReference>
<sequence>MLTDVCVSSTLLPYDLERSIIEFAAELDQSMAAKLSLISREAKRWVEPILYRNLTLHSSSQADVFIRTLNERESKPSASIASTIKSVSFTYGVTLHQAVKILSICTSITRLASRIQFSQVYLDMSLDDIFDFGRFLTTPLPTLRRLSVTLQPPYFYPEPNFHFPLFQNLTHLSIFGATDHCHIWSWKTLDSLLHLTHFAIELDTSKNLQTIYNLLPRFPESLRACLVVITTGDGKPDLGKYINDNHEVQQMIMGNTDRRIVVGMTEQLECALRWSRLLVVVQMWGAAYEDEDAWTRVENIINTRKQCGGGTRKISGADCHVHIDTKAHH</sequence>
<comment type="caution">
    <text evidence="1">The sequence shown here is derived from an EMBL/GenBank/DDBJ whole genome shotgun (WGS) entry which is preliminary data.</text>
</comment>
<organism evidence="1 2">
    <name type="scientific">Agaricus bisporus var. burnettii</name>
    <dbReference type="NCBI Taxonomy" id="192524"/>
    <lineage>
        <taxon>Eukaryota</taxon>
        <taxon>Fungi</taxon>
        <taxon>Dikarya</taxon>
        <taxon>Basidiomycota</taxon>
        <taxon>Agaricomycotina</taxon>
        <taxon>Agaricomycetes</taxon>
        <taxon>Agaricomycetidae</taxon>
        <taxon>Agaricales</taxon>
        <taxon>Agaricineae</taxon>
        <taxon>Agaricaceae</taxon>
        <taxon>Agaricus</taxon>
    </lineage>
</organism>
<proteinExistence type="predicted"/>
<reference evidence="1 2" key="1">
    <citation type="journal article" name="Sci. Rep.">
        <title>Telomere-to-telomere assembled and centromere annotated genomes of the two main subspecies of the button mushroom Agaricus bisporus reveal especially polymorphic chromosome ends.</title>
        <authorList>
            <person name="Sonnenberg A.S.M."/>
            <person name="Sedaghat-Telgerd N."/>
            <person name="Lavrijssen B."/>
            <person name="Ohm R.A."/>
            <person name="Hendrickx P.M."/>
            <person name="Scholtmeijer K."/>
            <person name="Baars J.J.P."/>
            <person name="van Peer A."/>
        </authorList>
    </citation>
    <scope>NUCLEOTIDE SEQUENCE [LARGE SCALE GENOMIC DNA]</scope>
    <source>
        <strain evidence="1 2">H119_p4</strain>
    </source>
</reference>
<evidence type="ECO:0000313" key="2">
    <source>
        <dbReference type="Proteomes" id="UP000629468"/>
    </source>
</evidence>
<accession>A0A8H7C136</accession>
<dbReference type="AlphaFoldDB" id="A0A8H7C136"/>